<feature type="signal peptide" evidence="1">
    <location>
        <begin position="1"/>
        <end position="24"/>
    </location>
</feature>
<protein>
    <recommendedName>
        <fullName evidence="4">Secreted protein</fullName>
    </recommendedName>
</protein>
<dbReference type="EMBL" id="BMNI01000014">
    <property type="protein sequence ID" value="GGO93822.1"/>
    <property type="molecule type" value="Genomic_DNA"/>
</dbReference>
<accession>A0ABQ2NES7</accession>
<keyword evidence="3" id="KW-1185">Reference proteome</keyword>
<evidence type="ECO:0000313" key="2">
    <source>
        <dbReference type="EMBL" id="GGO93822.1"/>
    </source>
</evidence>
<feature type="chain" id="PRO_5046536396" description="Secreted protein" evidence="1">
    <location>
        <begin position="25"/>
        <end position="235"/>
    </location>
</feature>
<dbReference type="RefSeq" id="WP_188785175.1">
    <property type="nucleotide sequence ID" value="NZ_BMNI01000014.1"/>
</dbReference>
<organism evidence="2 3">
    <name type="scientific">Nocardioides phosphati</name>
    <dbReference type="NCBI Taxonomy" id="1867775"/>
    <lineage>
        <taxon>Bacteria</taxon>
        <taxon>Bacillati</taxon>
        <taxon>Actinomycetota</taxon>
        <taxon>Actinomycetes</taxon>
        <taxon>Propionibacteriales</taxon>
        <taxon>Nocardioidaceae</taxon>
        <taxon>Nocardioides</taxon>
    </lineage>
</organism>
<name>A0ABQ2NES7_9ACTN</name>
<evidence type="ECO:0000313" key="3">
    <source>
        <dbReference type="Proteomes" id="UP000655410"/>
    </source>
</evidence>
<dbReference type="Proteomes" id="UP000655410">
    <property type="component" value="Unassembled WGS sequence"/>
</dbReference>
<evidence type="ECO:0008006" key="4">
    <source>
        <dbReference type="Google" id="ProtNLM"/>
    </source>
</evidence>
<reference evidence="3" key="1">
    <citation type="journal article" date="2019" name="Int. J. Syst. Evol. Microbiol.">
        <title>The Global Catalogue of Microorganisms (GCM) 10K type strain sequencing project: providing services to taxonomists for standard genome sequencing and annotation.</title>
        <authorList>
            <consortium name="The Broad Institute Genomics Platform"/>
            <consortium name="The Broad Institute Genome Sequencing Center for Infectious Disease"/>
            <person name="Wu L."/>
            <person name="Ma J."/>
        </authorList>
    </citation>
    <scope>NUCLEOTIDE SEQUENCE [LARGE SCALE GENOMIC DNA]</scope>
    <source>
        <strain evidence="3">CGMCC 4.7371</strain>
    </source>
</reference>
<keyword evidence="1" id="KW-0732">Signal</keyword>
<gene>
    <name evidence="2" type="ORF">GCM10011584_33410</name>
</gene>
<evidence type="ECO:0000256" key="1">
    <source>
        <dbReference type="SAM" id="SignalP"/>
    </source>
</evidence>
<comment type="caution">
    <text evidence="2">The sequence shown here is derived from an EMBL/GenBank/DDBJ whole genome shotgun (WGS) entry which is preliminary data.</text>
</comment>
<proteinExistence type="predicted"/>
<sequence>MRRFILLTVLGLGATSLTCSPASAVDATAPPGHAHCEAWLGYTKDVQGGRTGRVVLDAPGCPNALRTGTEYSESANDVDPQLTIEVWASSYRMSTGNFVPGATSGSAGAWVEMSDVRPEVLYMYSPRIPFGTGADLAAVKSQVTFDCFGTDFLGVSAWSTVGAATAPTRVLLPDGQTLVETNRTIRRPVVDANGLTGEEVVQQAIVYTYLPTGAQRVIGESRLVYYGNPCDSWVV</sequence>